<dbReference type="InterPro" id="IPR036514">
    <property type="entry name" value="SGNH_hydro_sf"/>
</dbReference>
<dbReference type="Gene3D" id="2.60.40.10">
    <property type="entry name" value="Immunoglobulins"/>
    <property type="match status" value="1"/>
</dbReference>
<keyword evidence="3" id="KW-0732">Signal</keyword>
<evidence type="ECO:0000256" key="3">
    <source>
        <dbReference type="SAM" id="SignalP"/>
    </source>
</evidence>
<evidence type="ECO:0000256" key="1">
    <source>
        <dbReference type="ARBA" id="ARBA00023295"/>
    </source>
</evidence>
<dbReference type="SUPFAM" id="SSF49265">
    <property type="entry name" value="Fibronectin type III"/>
    <property type="match status" value="1"/>
</dbReference>
<name>A0A853C429_9ACTN</name>
<dbReference type="GO" id="GO:0004622">
    <property type="term" value="F:phosphatidylcholine lysophospholipase activity"/>
    <property type="evidence" value="ECO:0007669"/>
    <property type="project" value="TreeGrafter"/>
</dbReference>
<keyword evidence="2" id="KW-0624">Polysaccharide degradation</keyword>
<evidence type="ECO:0000313" key="5">
    <source>
        <dbReference type="EMBL" id="NYJ01053.1"/>
    </source>
</evidence>
<dbReference type="Pfam" id="PF13472">
    <property type="entry name" value="Lipase_GDSL_2"/>
    <property type="match status" value="1"/>
</dbReference>
<dbReference type="AlphaFoldDB" id="A0A853C429"/>
<dbReference type="GO" id="GO:0000272">
    <property type="term" value="P:polysaccharide catabolic process"/>
    <property type="evidence" value="ECO:0007669"/>
    <property type="project" value="UniProtKB-KW"/>
</dbReference>
<dbReference type="EMBL" id="JACCFP010000001">
    <property type="protein sequence ID" value="NYJ01053.1"/>
    <property type="molecule type" value="Genomic_DNA"/>
</dbReference>
<sequence length="440" mass="47020">MRSIFGGLCAALVTAVLAAPAPPVPAAAEPTPEPVRILLVGDSVTQGSAGDWTWRYRLWQHLAAAGVPVDLVGPRTDLYDNVADEHGSLAYADGAFDRDHAARWGMQVEVLDVPIADLVAEHRPDVVVEMLGFNDLYAQRTPETVAARIGRFVDEARTADPTVDVVLAEATQSWFPAVPELNARLRSVAAAATTDGSRVVVAATAAGHDALADTWDGSHPNARGEVRIAWAVADALHGLGVGPAADRAVPFPPVGPRSGARLSAVPRDASATLAWTGPPGATSQYVWVRDVTAGQAWTRLPFRVAGGAWTARYLTNGHRYDYRLQPVKGDDEPGGRVFSNVVRVAPSPPPGAPRRLAGDAGRRCAVLTWLAPRHARSYQVQRRTPYGWRTLGRTIRPRYLATGLPRAAAWTFRVRSWRGDQRGDAATVRVPRGGPAAACG</sequence>
<dbReference type="InterPro" id="IPR036116">
    <property type="entry name" value="FN3_sf"/>
</dbReference>
<feature type="domain" description="Fibronectin type-III" evidence="4">
    <location>
        <begin position="253"/>
        <end position="334"/>
    </location>
</feature>
<dbReference type="CDD" id="cd00063">
    <property type="entry name" value="FN3"/>
    <property type="match status" value="1"/>
</dbReference>
<dbReference type="PANTHER" id="PTHR30383">
    <property type="entry name" value="THIOESTERASE 1/PROTEASE 1/LYSOPHOSPHOLIPASE L1"/>
    <property type="match status" value="1"/>
</dbReference>
<dbReference type="SUPFAM" id="SSF52266">
    <property type="entry name" value="SGNH hydrolase"/>
    <property type="match status" value="1"/>
</dbReference>
<dbReference type="RefSeq" id="WP_179667574.1">
    <property type="nucleotide sequence ID" value="NZ_JACCFP010000001.1"/>
</dbReference>
<comment type="caution">
    <text evidence="5">The sequence shown here is derived from an EMBL/GenBank/DDBJ whole genome shotgun (WGS) entry which is preliminary data.</text>
</comment>
<dbReference type="SMART" id="SM00060">
    <property type="entry name" value="FN3"/>
    <property type="match status" value="2"/>
</dbReference>
<gene>
    <name evidence="5" type="ORF">HNR19_001751</name>
</gene>
<dbReference type="PANTHER" id="PTHR30383:SF2">
    <property type="entry name" value="CELLULOSE-BINDING PROTEIN"/>
    <property type="match status" value="1"/>
</dbReference>
<dbReference type="InterPro" id="IPR013830">
    <property type="entry name" value="SGNH_hydro"/>
</dbReference>
<dbReference type="InterPro" id="IPR003961">
    <property type="entry name" value="FN3_dom"/>
</dbReference>
<proteinExistence type="predicted"/>
<evidence type="ECO:0000256" key="2">
    <source>
        <dbReference type="ARBA" id="ARBA00023326"/>
    </source>
</evidence>
<keyword evidence="1" id="KW-0378">Hydrolase</keyword>
<organism evidence="5 6">
    <name type="scientific">Nocardioides thalensis</name>
    <dbReference type="NCBI Taxonomy" id="1914755"/>
    <lineage>
        <taxon>Bacteria</taxon>
        <taxon>Bacillati</taxon>
        <taxon>Actinomycetota</taxon>
        <taxon>Actinomycetes</taxon>
        <taxon>Propionibacteriales</taxon>
        <taxon>Nocardioidaceae</taxon>
        <taxon>Nocardioides</taxon>
    </lineage>
</organism>
<dbReference type="Gene3D" id="3.40.50.1110">
    <property type="entry name" value="SGNH hydrolase"/>
    <property type="match status" value="1"/>
</dbReference>
<dbReference type="Proteomes" id="UP000530424">
    <property type="component" value="Unassembled WGS sequence"/>
</dbReference>
<keyword evidence="6" id="KW-1185">Reference proteome</keyword>
<dbReference type="InterPro" id="IPR013783">
    <property type="entry name" value="Ig-like_fold"/>
</dbReference>
<accession>A0A853C429</accession>
<feature type="signal peptide" evidence="3">
    <location>
        <begin position="1"/>
        <end position="18"/>
    </location>
</feature>
<keyword evidence="2" id="KW-0119">Carbohydrate metabolism</keyword>
<feature type="domain" description="Fibronectin type-III" evidence="4">
    <location>
        <begin position="350"/>
        <end position="423"/>
    </location>
</feature>
<evidence type="ECO:0000313" key="6">
    <source>
        <dbReference type="Proteomes" id="UP000530424"/>
    </source>
</evidence>
<evidence type="ECO:0000259" key="4">
    <source>
        <dbReference type="SMART" id="SM00060"/>
    </source>
</evidence>
<dbReference type="InterPro" id="IPR051532">
    <property type="entry name" value="Ester_Hydrolysis_Enzymes"/>
</dbReference>
<feature type="chain" id="PRO_5038732777" evidence="3">
    <location>
        <begin position="19"/>
        <end position="440"/>
    </location>
</feature>
<reference evidence="5 6" key="1">
    <citation type="submission" date="2020-07" db="EMBL/GenBank/DDBJ databases">
        <title>Sequencing the genomes of 1000 actinobacteria strains.</title>
        <authorList>
            <person name="Klenk H.-P."/>
        </authorList>
    </citation>
    <scope>NUCLEOTIDE SEQUENCE [LARGE SCALE GENOMIC DNA]</scope>
    <source>
        <strain evidence="5 6">DSM 103833</strain>
    </source>
</reference>
<keyword evidence="1" id="KW-0326">Glycosidase</keyword>
<protein>
    <submittedName>
        <fullName evidence="5">Lysophospholipase L1-like esterase</fullName>
    </submittedName>
</protein>
<dbReference type="GO" id="GO:0016798">
    <property type="term" value="F:hydrolase activity, acting on glycosyl bonds"/>
    <property type="evidence" value="ECO:0007669"/>
    <property type="project" value="UniProtKB-KW"/>
</dbReference>